<feature type="signal peptide" evidence="2">
    <location>
        <begin position="1"/>
        <end position="34"/>
    </location>
</feature>
<dbReference type="Pfam" id="PF03401">
    <property type="entry name" value="TctC"/>
    <property type="match status" value="1"/>
</dbReference>
<dbReference type="EMBL" id="JADWYS010000001">
    <property type="protein sequence ID" value="MBG9387595.1"/>
    <property type="molecule type" value="Genomic_DNA"/>
</dbReference>
<dbReference type="PIRSF" id="PIRSF017082">
    <property type="entry name" value="YflP"/>
    <property type="match status" value="1"/>
</dbReference>
<evidence type="ECO:0000256" key="1">
    <source>
        <dbReference type="ARBA" id="ARBA00006987"/>
    </source>
</evidence>
<sequence length="331" mass="34136">MQRKTSSDELNFTRRQALGALAAAGLASAMPAFAQSGTVRFILPNATGSGVDAITRAAQPALQKALGATVIVDNQPGAGGIVGLQQLARSAPDGNTLSVVSNNVVIFPSVIKTLPFDMPGDFTPIAVVGATPMVMVVNPAKVPATNAKEFIALLKSKPGQLNFASGGTGTILHLASEMFLEEAGVTAKHIPYKGVGPMVTDLIGGQVEFGVAALPSVQSQIKAGQLRAIGVCAGQRTPAAPDIPTFVEQGLPNYTMEAWFAVIGPKGMSAAAVKKAHDAITAAFADPAVKETMAKQGNTINIGTPEQAQVAFRRELTKYAALVKKAGIEPQ</sequence>
<dbReference type="PANTHER" id="PTHR42928">
    <property type="entry name" value="TRICARBOXYLATE-BINDING PROTEIN"/>
    <property type="match status" value="1"/>
</dbReference>
<organism evidence="3 4">
    <name type="scientific">Caenimonas aquaedulcis</name>
    <dbReference type="NCBI Taxonomy" id="2793270"/>
    <lineage>
        <taxon>Bacteria</taxon>
        <taxon>Pseudomonadati</taxon>
        <taxon>Pseudomonadota</taxon>
        <taxon>Betaproteobacteria</taxon>
        <taxon>Burkholderiales</taxon>
        <taxon>Comamonadaceae</taxon>
        <taxon>Caenimonas</taxon>
    </lineage>
</organism>
<dbReference type="InterPro" id="IPR042100">
    <property type="entry name" value="Bug_dom1"/>
</dbReference>
<dbReference type="InterPro" id="IPR005064">
    <property type="entry name" value="BUG"/>
</dbReference>
<keyword evidence="2" id="KW-0732">Signal</keyword>
<accession>A0A931H2Y3</accession>
<dbReference type="Gene3D" id="3.40.190.10">
    <property type="entry name" value="Periplasmic binding protein-like II"/>
    <property type="match status" value="1"/>
</dbReference>
<keyword evidence="4" id="KW-1185">Reference proteome</keyword>
<proteinExistence type="inferred from homology"/>
<protein>
    <submittedName>
        <fullName evidence="3">Tripartite tricarboxylate transporter substrate binding protein</fullName>
    </submittedName>
</protein>
<dbReference type="Gene3D" id="3.40.190.150">
    <property type="entry name" value="Bordetella uptake gene, domain 1"/>
    <property type="match status" value="1"/>
</dbReference>
<dbReference type="Proteomes" id="UP000651050">
    <property type="component" value="Unassembled WGS sequence"/>
</dbReference>
<evidence type="ECO:0000313" key="3">
    <source>
        <dbReference type="EMBL" id="MBG9387595.1"/>
    </source>
</evidence>
<feature type="chain" id="PRO_5037322590" evidence="2">
    <location>
        <begin position="35"/>
        <end position="331"/>
    </location>
</feature>
<gene>
    <name evidence="3" type="ORF">I5803_06170</name>
</gene>
<dbReference type="PANTHER" id="PTHR42928:SF5">
    <property type="entry name" value="BLR1237 PROTEIN"/>
    <property type="match status" value="1"/>
</dbReference>
<evidence type="ECO:0000313" key="4">
    <source>
        <dbReference type="Proteomes" id="UP000651050"/>
    </source>
</evidence>
<dbReference type="RefSeq" id="WP_196985508.1">
    <property type="nucleotide sequence ID" value="NZ_JADWYS010000001.1"/>
</dbReference>
<comment type="caution">
    <text evidence="3">The sequence shown here is derived from an EMBL/GenBank/DDBJ whole genome shotgun (WGS) entry which is preliminary data.</text>
</comment>
<comment type="similarity">
    <text evidence="1">Belongs to the UPF0065 (bug) family.</text>
</comment>
<dbReference type="CDD" id="cd07012">
    <property type="entry name" value="PBP2_Bug_TTT"/>
    <property type="match status" value="1"/>
</dbReference>
<name>A0A931H2Y3_9BURK</name>
<dbReference type="PROSITE" id="PS51318">
    <property type="entry name" value="TAT"/>
    <property type="match status" value="1"/>
</dbReference>
<dbReference type="AlphaFoldDB" id="A0A931H2Y3"/>
<dbReference type="SUPFAM" id="SSF53850">
    <property type="entry name" value="Periplasmic binding protein-like II"/>
    <property type="match status" value="1"/>
</dbReference>
<evidence type="ECO:0000256" key="2">
    <source>
        <dbReference type="SAM" id="SignalP"/>
    </source>
</evidence>
<reference evidence="3" key="1">
    <citation type="submission" date="2020-11" db="EMBL/GenBank/DDBJ databases">
        <title>Bacterial whole genome sequence for Caenimonas sp. DR4.4.</title>
        <authorList>
            <person name="Le V."/>
            <person name="Ko S.-R."/>
            <person name="Ahn C.-Y."/>
            <person name="Oh H.-M."/>
        </authorList>
    </citation>
    <scope>NUCLEOTIDE SEQUENCE</scope>
    <source>
        <strain evidence="3">DR4.4</strain>
    </source>
</reference>
<dbReference type="InterPro" id="IPR006311">
    <property type="entry name" value="TAT_signal"/>
</dbReference>